<evidence type="ECO:0000256" key="6">
    <source>
        <dbReference type="ARBA" id="ARBA00022837"/>
    </source>
</evidence>
<dbReference type="Gene3D" id="3.40.50.1820">
    <property type="entry name" value="alpha/beta hydrolase"/>
    <property type="match status" value="1"/>
</dbReference>
<evidence type="ECO:0000256" key="5">
    <source>
        <dbReference type="ARBA" id="ARBA00022801"/>
    </source>
</evidence>
<evidence type="ECO:0000256" key="7">
    <source>
        <dbReference type="ARBA" id="ARBA00023157"/>
    </source>
</evidence>
<accession>A0ABR4JGV4</accession>
<keyword evidence="10" id="KW-1185">Reference proteome</keyword>
<comment type="caution">
    <text evidence="9">The sequence shown here is derived from an EMBL/GenBank/DDBJ whole genome shotgun (WGS) entry which is preliminary data.</text>
</comment>
<proteinExistence type="inferred from homology"/>
<dbReference type="EMBL" id="JBFXLU010000135">
    <property type="protein sequence ID" value="KAL2839280.1"/>
    <property type="molecule type" value="Genomic_DNA"/>
</dbReference>
<dbReference type="SUPFAM" id="SSF53474">
    <property type="entry name" value="alpha/beta-Hydrolases"/>
    <property type="match status" value="1"/>
</dbReference>
<keyword evidence="7" id="KW-1015">Disulfide bond</keyword>
<dbReference type="PANTHER" id="PTHR33938:SF8">
    <property type="entry name" value="CARBOXYLIC ESTER HYDROLASE"/>
    <property type="match status" value="1"/>
</dbReference>
<reference evidence="9 10" key="1">
    <citation type="submission" date="2024-07" db="EMBL/GenBank/DDBJ databases">
        <title>Section-level genome sequencing and comparative genomics of Aspergillus sections Usti and Cavernicolus.</title>
        <authorList>
            <consortium name="Lawrence Berkeley National Laboratory"/>
            <person name="Nybo J.L."/>
            <person name="Vesth T.C."/>
            <person name="Theobald S."/>
            <person name="Frisvad J.C."/>
            <person name="Larsen T.O."/>
            <person name="Kjaerboelling I."/>
            <person name="Rothschild-Mancinelli K."/>
            <person name="Lyhne E.K."/>
            <person name="Kogle M.E."/>
            <person name="Barry K."/>
            <person name="Clum A."/>
            <person name="Na H."/>
            <person name="Ledsgaard L."/>
            <person name="Lin J."/>
            <person name="Lipzen A."/>
            <person name="Kuo A."/>
            <person name="Riley R."/>
            <person name="Mondo S."/>
            <person name="Labutti K."/>
            <person name="Haridas S."/>
            <person name="Pangalinan J."/>
            <person name="Salamov A.A."/>
            <person name="Simmons B.A."/>
            <person name="Magnuson J.K."/>
            <person name="Chen J."/>
            <person name="Drula E."/>
            <person name="Henrissat B."/>
            <person name="Wiebenga A."/>
            <person name="Lubbers R.J."/>
            <person name="Gomes A.C."/>
            <person name="Makela M.R."/>
            <person name="Stajich J."/>
            <person name="Grigoriev I.V."/>
            <person name="Mortensen U.H."/>
            <person name="De Vries R.P."/>
            <person name="Baker S.E."/>
            <person name="Andersen M.R."/>
        </authorList>
    </citation>
    <scope>NUCLEOTIDE SEQUENCE [LARGE SCALE GENOMIC DNA]</scope>
    <source>
        <strain evidence="9 10">CBS 123904</strain>
    </source>
</reference>
<dbReference type="PANTHER" id="PTHR33938">
    <property type="entry name" value="FERULOYL ESTERASE B-RELATED"/>
    <property type="match status" value="1"/>
</dbReference>
<organism evidence="9 10">
    <name type="scientific">Aspergillus pseudoustus</name>
    <dbReference type="NCBI Taxonomy" id="1810923"/>
    <lineage>
        <taxon>Eukaryota</taxon>
        <taxon>Fungi</taxon>
        <taxon>Dikarya</taxon>
        <taxon>Ascomycota</taxon>
        <taxon>Pezizomycotina</taxon>
        <taxon>Eurotiomycetes</taxon>
        <taxon>Eurotiomycetidae</taxon>
        <taxon>Eurotiales</taxon>
        <taxon>Aspergillaceae</taxon>
        <taxon>Aspergillus</taxon>
        <taxon>Aspergillus subgen. Nidulantes</taxon>
    </lineage>
</organism>
<gene>
    <name evidence="9" type="ORF">BJY01DRAFT_257794</name>
</gene>
<name>A0ABR4JGV4_9EURO</name>
<keyword evidence="4" id="KW-0732">Signal</keyword>
<dbReference type="Pfam" id="PF07519">
    <property type="entry name" value="Tannase"/>
    <property type="match status" value="1"/>
</dbReference>
<sequence>MDFWTFNTPSAITPITSHQICSAAAIAVPELPGAKILDMTVMQIRNYSTSTGEFWDASPLDIRGLDVCNVTVTYTHPGWDDTIHVETWLPLSGWNGRFQASSGGGWTTGFTQGLALRASQGYTVSVTDGGHAADSGADEWALNEDGSVNLHLLEDFASLALHELAVLGKAITHAFYGTPAAYSYWNGCSTGGRQGLMLAQRFPDDFDGIMAAAPAINWSMFVVAGYWPQLLMNQMGVYPELCEFDALREAAIQACDHLDGVRDRVLSAPGACDFDPLSVVGQPYDCNGILRTITKEAAILAQKIWTGPMQRDNNARRWYGLNLDASFWLLPRVACATEDRVKRCRGHPFEISEEWLRLFVINDQEFDLSTLSFDEFDALFDISKDKYDDMIGTANPNLSQFRAAGGKMITWHGTADEAIFANGTLDYYQEVLKHDPAAADFYRYFEVPGVAHCLQSISNAPFPQDVLASLIAWVEEGKAPETINAEWKDPFTHSTLMRRKLCQWPLVARYVGGDITQESSYSCDKHF</sequence>
<protein>
    <recommendedName>
        <fullName evidence="8">Carboxylic ester hydrolase</fullName>
        <ecNumber evidence="8">3.1.1.-</ecNumber>
    </recommendedName>
</protein>
<dbReference type="Proteomes" id="UP001610446">
    <property type="component" value="Unassembled WGS sequence"/>
</dbReference>
<evidence type="ECO:0000256" key="1">
    <source>
        <dbReference type="ARBA" id="ARBA00006249"/>
    </source>
</evidence>
<keyword evidence="6" id="KW-0106">Calcium</keyword>
<evidence type="ECO:0000256" key="2">
    <source>
        <dbReference type="ARBA" id="ARBA00022487"/>
    </source>
</evidence>
<dbReference type="InterPro" id="IPR011118">
    <property type="entry name" value="Tannase/feruloyl_esterase"/>
</dbReference>
<evidence type="ECO:0000313" key="10">
    <source>
        <dbReference type="Proteomes" id="UP001610446"/>
    </source>
</evidence>
<evidence type="ECO:0000256" key="3">
    <source>
        <dbReference type="ARBA" id="ARBA00022723"/>
    </source>
</evidence>
<evidence type="ECO:0000313" key="9">
    <source>
        <dbReference type="EMBL" id="KAL2839280.1"/>
    </source>
</evidence>
<dbReference type="InterPro" id="IPR029058">
    <property type="entry name" value="AB_hydrolase_fold"/>
</dbReference>
<evidence type="ECO:0000256" key="4">
    <source>
        <dbReference type="ARBA" id="ARBA00022729"/>
    </source>
</evidence>
<keyword evidence="2" id="KW-0719">Serine esterase</keyword>
<evidence type="ECO:0000256" key="8">
    <source>
        <dbReference type="RuleBase" id="RU361238"/>
    </source>
</evidence>
<keyword evidence="3" id="KW-0479">Metal-binding</keyword>
<comment type="similarity">
    <text evidence="1 8">Belongs to the tannase family.</text>
</comment>
<dbReference type="EC" id="3.1.1.-" evidence="8"/>
<keyword evidence="5 8" id="KW-0378">Hydrolase</keyword>